<dbReference type="PRINTS" id="PR00126">
    <property type="entry name" value="ATPASEGAMMA"/>
</dbReference>
<dbReference type="AlphaFoldDB" id="A0A0A0BS75"/>
<evidence type="ECO:0000256" key="5">
    <source>
        <dbReference type="ARBA" id="ARBA00022781"/>
    </source>
</evidence>
<dbReference type="Pfam" id="PF00231">
    <property type="entry name" value="ATP-synt"/>
    <property type="match status" value="1"/>
</dbReference>
<dbReference type="HAMAP" id="MF_00815">
    <property type="entry name" value="ATP_synth_gamma_bact"/>
    <property type="match status" value="1"/>
</dbReference>
<dbReference type="OrthoDB" id="9812769at2"/>
<evidence type="ECO:0000256" key="4">
    <source>
        <dbReference type="ARBA" id="ARBA00022448"/>
    </source>
</evidence>
<evidence type="ECO:0000256" key="10">
    <source>
        <dbReference type="HAMAP-Rule" id="MF_00815"/>
    </source>
</evidence>
<proteinExistence type="inferred from homology"/>
<dbReference type="GO" id="GO:0005886">
    <property type="term" value="C:plasma membrane"/>
    <property type="evidence" value="ECO:0007669"/>
    <property type="project" value="UniProtKB-SubCell"/>
</dbReference>
<comment type="subunit">
    <text evidence="10">F-type ATPases have 2 components, CF(1) - the catalytic core - and CF(0) - the membrane proton channel. CF(1) has five subunits: alpha(3), beta(3), gamma(1), delta(1), epsilon(1). CF(0) has three main subunits: a, b and c.</text>
</comment>
<comment type="caution">
    <text evidence="11">The sequence shown here is derived from an EMBL/GenBank/DDBJ whole genome shotgun (WGS) entry which is preliminary data.</text>
</comment>
<reference evidence="11 12" key="1">
    <citation type="submission" date="2013-08" db="EMBL/GenBank/DDBJ databases">
        <title>Genome sequencing of Cellulomonas carbonis T26.</title>
        <authorList>
            <person name="Chen F."/>
            <person name="Li Y."/>
            <person name="Wang G."/>
        </authorList>
    </citation>
    <scope>NUCLEOTIDE SEQUENCE [LARGE SCALE GENOMIC DNA]</scope>
    <source>
        <strain evidence="11 12">T26</strain>
    </source>
</reference>
<keyword evidence="9 10" id="KW-0066">ATP synthesis</keyword>
<accession>A0A0A0BS75</accession>
<dbReference type="GO" id="GO:0042777">
    <property type="term" value="P:proton motive force-driven plasma membrane ATP synthesis"/>
    <property type="evidence" value="ECO:0007669"/>
    <property type="project" value="UniProtKB-UniRule"/>
</dbReference>
<dbReference type="NCBIfam" id="NF004145">
    <property type="entry name" value="PRK05621.1-2"/>
    <property type="match status" value="1"/>
</dbReference>
<dbReference type="NCBIfam" id="TIGR01146">
    <property type="entry name" value="ATPsyn_F1gamma"/>
    <property type="match status" value="1"/>
</dbReference>
<comment type="function">
    <text evidence="1 10">Produces ATP from ADP in the presence of a proton gradient across the membrane. The gamma chain is believed to be important in regulating ATPase activity and the flow of protons through the CF(0) complex.</text>
</comment>
<sequence length="297" mass="32656">MAGQQRVYRQRIRSTQSLKKIFRAMELIAASRIGKARARVEAASPYARAITRAVSAVATHADVEHPLTTERSGVSRVAVLVVTADRGMAGAYSASVLREAERLVEQLREEGKDPVLYVTGRRGVSYYSFRHRPMAASWTGSSDAPSVETAREIADTLLDAFLTDDEGTMVGELHVVHTQFVNMVTQVPRVVRMLPLEIVEGVAEKGTEPLPLYDFEPSPEAVLDALLPRYVQSRIYSFLLQAAASELAARQRAMHTATENAEDLIRMYTRLANQARQAEITQEISEIVSGADALAAS</sequence>
<keyword evidence="6 10" id="KW-0406">Ion transport</keyword>
<keyword evidence="5 10" id="KW-0375">Hydrogen ion transport</keyword>
<dbReference type="Proteomes" id="UP000029839">
    <property type="component" value="Unassembled WGS sequence"/>
</dbReference>
<dbReference type="CDD" id="cd12151">
    <property type="entry name" value="F1-ATPase_gamma"/>
    <property type="match status" value="1"/>
</dbReference>
<dbReference type="PANTHER" id="PTHR11693">
    <property type="entry name" value="ATP SYNTHASE GAMMA CHAIN"/>
    <property type="match status" value="1"/>
</dbReference>
<dbReference type="GO" id="GO:0046933">
    <property type="term" value="F:proton-transporting ATP synthase activity, rotational mechanism"/>
    <property type="evidence" value="ECO:0007669"/>
    <property type="project" value="UniProtKB-UniRule"/>
</dbReference>
<gene>
    <name evidence="10" type="primary">atpG</name>
    <name evidence="11" type="ORF">N868_13900</name>
</gene>
<dbReference type="RefSeq" id="WP_043606439.1">
    <property type="nucleotide sequence ID" value="NZ_AXCY01000040.1"/>
</dbReference>
<dbReference type="PANTHER" id="PTHR11693:SF22">
    <property type="entry name" value="ATP SYNTHASE SUBUNIT GAMMA, MITOCHONDRIAL"/>
    <property type="match status" value="1"/>
</dbReference>
<reference evidence="11 12" key="2">
    <citation type="journal article" date="2015" name="Stand. Genomic Sci.">
        <title>Draft genome sequence of Cellulomonas carbonis T26(T) and comparative analysis of six Cellulomonas genomes.</title>
        <authorList>
            <person name="Zhuang W."/>
            <person name="Zhang S."/>
            <person name="Xia X."/>
            <person name="Wang G."/>
        </authorList>
    </citation>
    <scope>NUCLEOTIDE SEQUENCE [LARGE SCALE GENOMIC DNA]</scope>
    <source>
        <strain evidence="11 12">T26</strain>
    </source>
</reference>
<evidence type="ECO:0000256" key="1">
    <source>
        <dbReference type="ARBA" id="ARBA00003456"/>
    </source>
</evidence>
<keyword evidence="12" id="KW-1185">Reference proteome</keyword>
<dbReference type="InterPro" id="IPR035968">
    <property type="entry name" value="ATP_synth_F1_ATPase_gsu"/>
</dbReference>
<evidence type="ECO:0000313" key="11">
    <source>
        <dbReference type="EMBL" id="KGM10745.1"/>
    </source>
</evidence>
<comment type="similarity">
    <text evidence="3 10">Belongs to the ATPase gamma chain family.</text>
</comment>
<evidence type="ECO:0000256" key="7">
    <source>
        <dbReference type="ARBA" id="ARBA00023136"/>
    </source>
</evidence>
<evidence type="ECO:0000256" key="9">
    <source>
        <dbReference type="ARBA" id="ARBA00023310"/>
    </source>
</evidence>
<dbReference type="PROSITE" id="PS00153">
    <property type="entry name" value="ATPASE_GAMMA"/>
    <property type="match status" value="1"/>
</dbReference>
<dbReference type="GO" id="GO:0005524">
    <property type="term" value="F:ATP binding"/>
    <property type="evidence" value="ECO:0007669"/>
    <property type="project" value="UniProtKB-UniRule"/>
</dbReference>
<name>A0A0A0BS75_9CELL</name>
<evidence type="ECO:0000256" key="2">
    <source>
        <dbReference type="ARBA" id="ARBA00004170"/>
    </source>
</evidence>
<evidence type="ECO:0000313" key="12">
    <source>
        <dbReference type="Proteomes" id="UP000029839"/>
    </source>
</evidence>
<dbReference type="InterPro" id="IPR000131">
    <property type="entry name" value="ATP_synth_F1_gsu"/>
</dbReference>
<keyword evidence="10" id="KW-1003">Cell membrane</keyword>
<organism evidence="11 12">
    <name type="scientific">Cellulomonas carbonis T26</name>
    <dbReference type="NCBI Taxonomy" id="947969"/>
    <lineage>
        <taxon>Bacteria</taxon>
        <taxon>Bacillati</taxon>
        <taxon>Actinomycetota</taxon>
        <taxon>Actinomycetes</taxon>
        <taxon>Micrococcales</taxon>
        <taxon>Cellulomonadaceae</taxon>
        <taxon>Cellulomonas</taxon>
    </lineage>
</organism>
<dbReference type="EMBL" id="AXCY01000040">
    <property type="protein sequence ID" value="KGM10745.1"/>
    <property type="molecule type" value="Genomic_DNA"/>
</dbReference>
<protein>
    <recommendedName>
        <fullName evidence="10">ATP synthase gamma chain</fullName>
    </recommendedName>
    <alternativeName>
        <fullName evidence="10">ATP synthase F1 sector gamma subunit</fullName>
    </alternativeName>
    <alternativeName>
        <fullName evidence="10">F-ATPase gamma subunit</fullName>
    </alternativeName>
</protein>
<evidence type="ECO:0000256" key="3">
    <source>
        <dbReference type="ARBA" id="ARBA00007681"/>
    </source>
</evidence>
<comment type="subcellular location">
    <subcellularLocation>
        <location evidence="10">Cell membrane</location>
        <topology evidence="10">Peripheral membrane protein</topology>
    </subcellularLocation>
    <subcellularLocation>
        <location evidence="2">Membrane</location>
        <topology evidence="2">Peripheral membrane protein</topology>
    </subcellularLocation>
</comment>
<dbReference type="SUPFAM" id="SSF52943">
    <property type="entry name" value="ATP synthase (F1-ATPase), gamma subunit"/>
    <property type="match status" value="1"/>
</dbReference>
<dbReference type="Gene3D" id="1.10.287.80">
    <property type="entry name" value="ATP synthase, gamma subunit, helix hairpin domain"/>
    <property type="match status" value="2"/>
</dbReference>
<keyword evidence="4 10" id="KW-0813">Transport</keyword>
<keyword evidence="7 10" id="KW-0472">Membrane</keyword>
<dbReference type="InterPro" id="IPR023632">
    <property type="entry name" value="ATP_synth_F1_gsu_CS"/>
</dbReference>
<dbReference type="GO" id="GO:0045259">
    <property type="term" value="C:proton-transporting ATP synthase complex"/>
    <property type="evidence" value="ECO:0007669"/>
    <property type="project" value="UniProtKB-KW"/>
</dbReference>
<evidence type="ECO:0000256" key="6">
    <source>
        <dbReference type="ARBA" id="ARBA00023065"/>
    </source>
</evidence>
<keyword evidence="8 10" id="KW-0139">CF(1)</keyword>
<dbReference type="Gene3D" id="3.40.1380.10">
    <property type="match status" value="1"/>
</dbReference>
<evidence type="ECO:0000256" key="8">
    <source>
        <dbReference type="ARBA" id="ARBA00023196"/>
    </source>
</evidence>